<name>A0A9P9FSA2_9HYPO</name>
<sequence>MEHAVGYPSCRVFNRNEHPGRIPISRYRSPFLLPPSLLPPSGPSLVCLLGFTCPSLLRFQFAFRLAIFHDQTLSWGSLSRTHALLDFPPQPRGRFSYRRHSLSHRSLGSKPTGQPDAKNAQDEKPRQRRLRDKTHTAGDLCPSARCFCPLVGIAPCPLAGTWTDVLSKTCSNTHSGLPTSRNCTTTHDIGRCCCHHPV</sequence>
<evidence type="ECO:0000313" key="3">
    <source>
        <dbReference type="Proteomes" id="UP000738349"/>
    </source>
</evidence>
<feature type="region of interest" description="Disordered" evidence="1">
    <location>
        <begin position="99"/>
        <end position="134"/>
    </location>
</feature>
<comment type="caution">
    <text evidence="2">The sequence shown here is derived from an EMBL/GenBank/DDBJ whole genome shotgun (WGS) entry which is preliminary data.</text>
</comment>
<organism evidence="2 3">
    <name type="scientific">Dactylonectria macrodidyma</name>
    <dbReference type="NCBI Taxonomy" id="307937"/>
    <lineage>
        <taxon>Eukaryota</taxon>
        <taxon>Fungi</taxon>
        <taxon>Dikarya</taxon>
        <taxon>Ascomycota</taxon>
        <taxon>Pezizomycotina</taxon>
        <taxon>Sordariomycetes</taxon>
        <taxon>Hypocreomycetidae</taxon>
        <taxon>Hypocreales</taxon>
        <taxon>Nectriaceae</taxon>
        <taxon>Dactylonectria</taxon>
    </lineage>
</organism>
<dbReference type="EMBL" id="JAGMUV010000002">
    <property type="protein sequence ID" value="KAH7170848.1"/>
    <property type="molecule type" value="Genomic_DNA"/>
</dbReference>
<evidence type="ECO:0000313" key="2">
    <source>
        <dbReference type="EMBL" id="KAH7170848.1"/>
    </source>
</evidence>
<proteinExistence type="predicted"/>
<dbReference type="Proteomes" id="UP000738349">
    <property type="component" value="Unassembled WGS sequence"/>
</dbReference>
<reference evidence="2" key="1">
    <citation type="journal article" date="2021" name="Nat. Commun.">
        <title>Genetic determinants of endophytism in the Arabidopsis root mycobiome.</title>
        <authorList>
            <person name="Mesny F."/>
            <person name="Miyauchi S."/>
            <person name="Thiergart T."/>
            <person name="Pickel B."/>
            <person name="Atanasova L."/>
            <person name="Karlsson M."/>
            <person name="Huettel B."/>
            <person name="Barry K.W."/>
            <person name="Haridas S."/>
            <person name="Chen C."/>
            <person name="Bauer D."/>
            <person name="Andreopoulos W."/>
            <person name="Pangilinan J."/>
            <person name="LaButti K."/>
            <person name="Riley R."/>
            <person name="Lipzen A."/>
            <person name="Clum A."/>
            <person name="Drula E."/>
            <person name="Henrissat B."/>
            <person name="Kohler A."/>
            <person name="Grigoriev I.V."/>
            <person name="Martin F.M."/>
            <person name="Hacquard S."/>
        </authorList>
    </citation>
    <scope>NUCLEOTIDE SEQUENCE</scope>
    <source>
        <strain evidence="2">MPI-CAGE-AT-0147</strain>
    </source>
</reference>
<protein>
    <submittedName>
        <fullName evidence="2">Uncharacterized protein</fullName>
    </submittedName>
</protein>
<accession>A0A9P9FSA2</accession>
<keyword evidence="3" id="KW-1185">Reference proteome</keyword>
<evidence type="ECO:0000256" key="1">
    <source>
        <dbReference type="SAM" id="MobiDB-lite"/>
    </source>
</evidence>
<gene>
    <name evidence="2" type="ORF">EDB81DRAFT_181508</name>
</gene>
<dbReference type="AlphaFoldDB" id="A0A9P9FSA2"/>